<organism evidence="1 2">
    <name type="scientific">Leptospirillum ferrooxidans (strain C2-3)</name>
    <dbReference type="NCBI Taxonomy" id="1162668"/>
    <lineage>
        <taxon>Bacteria</taxon>
        <taxon>Pseudomonadati</taxon>
        <taxon>Nitrospirota</taxon>
        <taxon>Nitrospiria</taxon>
        <taxon>Nitrospirales</taxon>
        <taxon>Nitrospiraceae</taxon>
        <taxon>Leptospirillum</taxon>
    </lineage>
</organism>
<protein>
    <submittedName>
        <fullName evidence="1">Uncharacterized protein</fullName>
    </submittedName>
</protein>
<dbReference type="AlphaFoldDB" id="I0IN01"/>
<dbReference type="HOGENOM" id="CLU_1223476_0_0_0"/>
<evidence type="ECO:0000313" key="2">
    <source>
        <dbReference type="Proteomes" id="UP000007382"/>
    </source>
</evidence>
<dbReference type="PATRIC" id="fig|1162668.3.peg.1085"/>
<dbReference type="OrthoDB" id="9815794at2"/>
<name>I0IN01_LEPFC</name>
<dbReference type="RefSeq" id="WP_014449141.1">
    <property type="nucleotide sequence ID" value="NC_017094.1"/>
</dbReference>
<dbReference type="KEGG" id="lfc:LFE_0946"/>
<dbReference type="EMBL" id="AP012342">
    <property type="protein sequence ID" value="BAM06650.1"/>
    <property type="molecule type" value="Genomic_DNA"/>
</dbReference>
<accession>I0IN01</accession>
<proteinExistence type="predicted"/>
<dbReference type="Proteomes" id="UP000007382">
    <property type="component" value="Chromosome"/>
</dbReference>
<sequence length="226" mass="24628">MGPKGYKGLDSFLFLYALPIPSSLVSYGSRALRPVSFFPYRTLGGIHITMTGFRRGKLSFLSGYYECEGVKGFLGSVPELKGALSVREILPSEGWIFEGDGVFFPRGGSIEARVRATLPMRKTFNFMDVRHGVVYFRQDAGATLSLLSVKGSWSAPIQKVLDSGWKVAAMGYRSSSIQTDRVVGQSLMPVLDSETISGCPSSEGRRRGSIIPVLPEGESFPVQLGK</sequence>
<reference evidence="2" key="2">
    <citation type="submission" date="2012-03" db="EMBL/GenBank/DDBJ databases">
        <title>The complete genome sequence of the pioneer microbe on fresh volcanic deposit, Leptospirillum ferrooxidans strain C2-3.</title>
        <authorList>
            <person name="Fujimura R."/>
            <person name="Sato Y."/>
            <person name="Nishizawa T."/>
            <person name="Nanba K."/>
            <person name="Oshima K."/>
            <person name="Hattori M."/>
            <person name="Kamijo T."/>
            <person name="Ohta H."/>
        </authorList>
    </citation>
    <scope>NUCLEOTIDE SEQUENCE [LARGE SCALE GENOMIC DNA]</scope>
    <source>
        <strain evidence="2">C2-3</strain>
    </source>
</reference>
<reference evidence="1 2" key="1">
    <citation type="journal article" date="2012" name="J. Bacteriol.">
        <title>Complete Genome Sequence of Leptospirillum ferrooxidans Strain C2-3, Isolated from a Fresh Volcanic Ash Deposit on the Island of Miyake, Japan.</title>
        <authorList>
            <person name="Fujimura R."/>
            <person name="Sato Y."/>
            <person name="Nishizawa T."/>
            <person name="Oshima K."/>
            <person name="Kim S.-W."/>
            <person name="Hattori M."/>
            <person name="Kamijo T."/>
            <person name="Ohta H."/>
        </authorList>
    </citation>
    <scope>NUCLEOTIDE SEQUENCE [LARGE SCALE GENOMIC DNA]</scope>
    <source>
        <strain evidence="1 2">C2-3</strain>
    </source>
</reference>
<gene>
    <name evidence="1" type="ordered locus">LFE_0946</name>
</gene>
<keyword evidence="2" id="KW-1185">Reference proteome</keyword>
<dbReference type="STRING" id="1162668.LFE_0946"/>
<evidence type="ECO:0000313" key="1">
    <source>
        <dbReference type="EMBL" id="BAM06650.1"/>
    </source>
</evidence>